<keyword evidence="1" id="KW-0812">Transmembrane</keyword>
<protein>
    <recommendedName>
        <fullName evidence="4">DUF2809 domain-containing protein</fullName>
    </recommendedName>
</protein>
<name>A0ABN1UX64_9ACTN</name>
<feature type="transmembrane region" description="Helical" evidence="1">
    <location>
        <begin position="64"/>
        <end position="85"/>
    </location>
</feature>
<keyword evidence="1" id="KW-0472">Membrane</keyword>
<evidence type="ECO:0008006" key="4">
    <source>
        <dbReference type="Google" id="ProtNLM"/>
    </source>
</evidence>
<feature type="transmembrane region" description="Helical" evidence="1">
    <location>
        <begin position="105"/>
        <end position="123"/>
    </location>
</feature>
<sequence>MSALARMRLAAGGAAVLTVAAGLGIRAFGAGDVAKYGGDALYTVLVHVLIVLALPRVRPWGAAAGALAFSCAVELFQLTGVLADLAGRSVVARLVLGSTFNAPDLLWYAVGAAAAGTAHAVCVRRPARAASAGRGSRRRAEPGRSTAP</sequence>
<dbReference type="Pfam" id="PF10990">
    <property type="entry name" value="DUF2809"/>
    <property type="match status" value="1"/>
</dbReference>
<keyword evidence="3" id="KW-1185">Reference proteome</keyword>
<evidence type="ECO:0000256" key="1">
    <source>
        <dbReference type="SAM" id="Phobius"/>
    </source>
</evidence>
<organism evidence="2 3">
    <name type="scientific">Streptomyces hebeiensis</name>
    <dbReference type="NCBI Taxonomy" id="229486"/>
    <lineage>
        <taxon>Bacteria</taxon>
        <taxon>Bacillati</taxon>
        <taxon>Actinomycetota</taxon>
        <taxon>Actinomycetes</taxon>
        <taxon>Kitasatosporales</taxon>
        <taxon>Streptomycetaceae</taxon>
        <taxon>Streptomyces</taxon>
    </lineage>
</organism>
<dbReference type="InterPro" id="IPR021257">
    <property type="entry name" value="DUF2809"/>
</dbReference>
<dbReference type="Proteomes" id="UP001501371">
    <property type="component" value="Unassembled WGS sequence"/>
</dbReference>
<proteinExistence type="predicted"/>
<feature type="transmembrane region" description="Helical" evidence="1">
    <location>
        <begin position="40"/>
        <end position="57"/>
    </location>
</feature>
<keyword evidence="1" id="KW-1133">Transmembrane helix</keyword>
<evidence type="ECO:0000313" key="2">
    <source>
        <dbReference type="EMBL" id="GAA1177707.1"/>
    </source>
</evidence>
<dbReference type="RefSeq" id="WP_344278026.1">
    <property type="nucleotide sequence ID" value="NZ_BAAAKV010000034.1"/>
</dbReference>
<comment type="caution">
    <text evidence="2">The sequence shown here is derived from an EMBL/GenBank/DDBJ whole genome shotgun (WGS) entry which is preliminary data.</text>
</comment>
<evidence type="ECO:0000313" key="3">
    <source>
        <dbReference type="Proteomes" id="UP001501371"/>
    </source>
</evidence>
<gene>
    <name evidence="2" type="ORF">GCM10009654_38730</name>
</gene>
<accession>A0ABN1UX64</accession>
<dbReference type="EMBL" id="BAAAKV010000034">
    <property type="protein sequence ID" value="GAA1177707.1"/>
    <property type="molecule type" value="Genomic_DNA"/>
</dbReference>
<reference evidence="2 3" key="1">
    <citation type="journal article" date="2019" name="Int. J. Syst. Evol. Microbiol.">
        <title>The Global Catalogue of Microorganisms (GCM) 10K type strain sequencing project: providing services to taxonomists for standard genome sequencing and annotation.</title>
        <authorList>
            <consortium name="The Broad Institute Genomics Platform"/>
            <consortium name="The Broad Institute Genome Sequencing Center for Infectious Disease"/>
            <person name="Wu L."/>
            <person name="Ma J."/>
        </authorList>
    </citation>
    <scope>NUCLEOTIDE SEQUENCE [LARGE SCALE GENOMIC DNA]</scope>
    <source>
        <strain evidence="2 3">JCM 12696</strain>
    </source>
</reference>